<feature type="compositionally biased region" description="Basic and acidic residues" evidence="1">
    <location>
        <begin position="1"/>
        <end position="11"/>
    </location>
</feature>
<feature type="region of interest" description="Disordered" evidence="1">
    <location>
        <begin position="1"/>
        <end position="65"/>
    </location>
</feature>
<dbReference type="OrthoDB" id="4325290at2"/>
<keyword evidence="3" id="KW-1185">Reference proteome</keyword>
<name>A0A2U9NZA1_STRAS</name>
<evidence type="ECO:0000313" key="2">
    <source>
        <dbReference type="EMBL" id="AWT42592.1"/>
    </source>
</evidence>
<organism evidence="2 3">
    <name type="scientific">Streptomyces actuosus</name>
    <dbReference type="NCBI Taxonomy" id="1885"/>
    <lineage>
        <taxon>Bacteria</taxon>
        <taxon>Bacillati</taxon>
        <taxon>Actinomycetota</taxon>
        <taxon>Actinomycetes</taxon>
        <taxon>Kitasatosporales</taxon>
        <taxon>Streptomycetaceae</taxon>
        <taxon>Streptomyces</taxon>
    </lineage>
</organism>
<sequence length="140" mass="15187">MTEQAPRDGLDARQSAPQTADGLPEGRVGERAADGREGLRQSAEALPPYSGPDAPCPKCGNEGAGTQYRAPRIRGLWEWNDANVMRGPLPERLQRNCDRCDFCWDEALTPPTPAHNAGPTVAECAEADARWWGGEKTGEE</sequence>
<dbReference type="AlphaFoldDB" id="A0A2U9NZA1"/>
<feature type="compositionally biased region" description="Basic and acidic residues" evidence="1">
    <location>
        <begin position="27"/>
        <end position="39"/>
    </location>
</feature>
<reference evidence="2 3" key="1">
    <citation type="submission" date="2018-06" db="EMBL/GenBank/DDBJ databases">
        <title>The complete genome sequence of a nosiheptide producer Streptomyces actuosus ATCC 25421: deducing the ability of producing a new class III lantibiotics.</title>
        <authorList>
            <person name="Liu W."/>
            <person name="Sun F."/>
            <person name="Hu Y."/>
        </authorList>
    </citation>
    <scope>NUCLEOTIDE SEQUENCE [LARGE SCALE GENOMIC DNA]</scope>
    <source>
        <strain evidence="2 3">ATCC 25421</strain>
    </source>
</reference>
<gene>
    <name evidence="2" type="ORF">DMT42_09880</name>
</gene>
<dbReference type="RefSeq" id="WP_110627515.1">
    <property type="nucleotide sequence ID" value="NZ_CP029788.1"/>
</dbReference>
<protein>
    <submittedName>
        <fullName evidence="2">Uncharacterized protein</fullName>
    </submittedName>
</protein>
<dbReference type="Proteomes" id="UP000247634">
    <property type="component" value="Chromosome"/>
</dbReference>
<accession>A0A2U9NZA1</accession>
<dbReference type="KEGG" id="sact:DMT42_09880"/>
<evidence type="ECO:0000256" key="1">
    <source>
        <dbReference type="SAM" id="MobiDB-lite"/>
    </source>
</evidence>
<evidence type="ECO:0000313" key="3">
    <source>
        <dbReference type="Proteomes" id="UP000247634"/>
    </source>
</evidence>
<proteinExistence type="predicted"/>
<dbReference type="EMBL" id="CP029788">
    <property type="protein sequence ID" value="AWT42592.1"/>
    <property type="molecule type" value="Genomic_DNA"/>
</dbReference>